<evidence type="ECO:0000313" key="2">
    <source>
        <dbReference type="Proteomes" id="UP000799118"/>
    </source>
</evidence>
<sequence length="257" mass="29533">MVYVRADIAQLLANKTLAFIPTTAVANTLLEVTKFNFFATRKGHGPLESRKSAFEVLHSEKYEYRLVPLREEAGPIIYDDCKSHDDVISTLIRLNHRRYFRDPSTDLPCFELKLHPLYAILRAYFGLTFLKSFPHNAEVSKAIQIIGGLFRSSLPEAFRENTADLQDYDSSSSESSEDDDCNDHLFSKIPCSDQTEAEKISLWREGAESILPEDAFEFHFHKHELDIMMDKYDARNFRALPICDEKDYGDGDLSRSY</sequence>
<accession>A0A6A4HND2</accession>
<dbReference type="AlphaFoldDB" id="A0A6A4HND2"/>
<gene>
    <name evidence="1" type="ORF">BT96DRAFT_1018874</name>
</gene>
<organism evidence="1 2">
    <name type="scientific">Gymnopus androsaceus JB14</name>
    <dbReference type="NCBI Taxonomy" id="1447944"/>
    <lineage>
        <taxon>Eukaryota</taxon>
        <taxon>Fungi</taxon>
        <taxon>Dikarya</taxon>
        <taxon>Basidiomycota</taxon>
        <taxon>Agaricomycotina</taxon>
        <taxon>Agaricomycetes</taxon>
        <taxon>Agaricomycetidae</taxon>
        <taxon>Agaricales</taxon>
        <taxon>Marasmiineae</taxon>
        <taxon>Omphalotaceae</taxon>
        <taxon>Gymnopus</taxon>
    </lineage>
</organism>
<name>A0A6A4HND2_9AGAR</name>
<protein>
    <submittedName>
        <fullName evidence="1">Uncharacterized protein</fullName>
    </submittedName>
</protein>
<dbReference type="EMBL" id="ML769456">
    <property type="protein sequence ID" value="KAE9400492.1"/>
    <property type="molecule type" value="Genomic_DNA"/>
</dbReference>
<reference evidence="1" key="1">
    <citation type="journal article" date="2019" name="Environ. Microbiol.">
        <title>Fungal ecological strategies reflected in gene transcription - a case study of two litter decomposers.</title>
        <authorList>
            <person name="Barbi F."/>
            <person name="Kohler A."/>
            <person name="Barry K."/>
            <person name="Baskaran P."/>
            <person name="Daum C."/>
            <person name="Fauchery L."/>
            <person name="Ihrmark K."/>
            <person name="Kuo A."/>
            <person name="LaButti K."/>
            <person name="Lipzen A."/>
            <person name="Morin E."/>
            <person name="Grigoriev I.V."/>
            <person name="Henrissat B."/>
            <person name="Lindahl B."/>
            <person name="Martin F."/>
        </authorList>
    </citation>
    <scope>NUCLEOTIDE SEQUENCE</scope>
    <source>
        <strain evidence="1">JB14</strain>
    </source>
</reference>
<evidence type="ECO:0000313" key="1">
    <source>
        <dbReference type="EMBL" id="KAE9400492.1"/>
    </source>
</evidence>
<dbReference type="Proteomes" id="UP000799118">
    <property type="component" value="Unassembled WGS sequence"/>
</dbReference>
<dbReference type="OrthoDB" id="3133596at2759"/>
<keyword evidence="2" id="KW-1185">Reference proteome</keyword>
<proteinExistence type="predicted"/>